<feature type="non-terminal residue" evidence="2">
    <location>
        <position position="1"/>
    </location>
</feature>
<organism evidence="2 3">
    <name type="scientific">Colocasia esculenta</name>
    <name type="common">Wild taro</name>
    <name type="synonym">Arum esculentum</name>
    <dbReference type="NCBI Taxonomy" id="4460"/>
    <lineage>
        <taxon>Eukaryota</taxon>
        <taxon>Viridiplantae</taxon>
        <taxon>Streptophyta</taxon>
        <taxon>Embryophyta</taxon>
        <taxon>Tracheophyta</taxon>
        <taxon>Spermatophyta</taxon>
        <taxon>Magnoliopsida</taxon>
        <taxon>Liliopsida</taxon>
        <taxon>Araceae</taxon>
        <taxon>Aroideae</taxon>
        <taxon>Colocasieae</taxon>
        <taxon>Colocasia</taxon>
    </lineage>
</organism>
<accession>A0A843WMT3</accession>
<feature type="signal peptide" evidence="1">
    <location>
        <begin position="1"/>
        <end position="22"/>
    </location>
</feature>
<keyword evidence="1" id="KW-0732">Signal</keyword>
<keyword evidence="3" id="KW-1185">Reference proteome</keyword>
<dbReference type="EMBL" id="NMUH01004253">
    <property type="protein sequence ID" value="MQM08966.1"/>
    <property type="molecule type" value="Genomic_DNA"/>
</dbReference>
<dbReference type="AlphaFoldDB" id="A0A843WMT3"/>
<evidence type="ECO:0008006" key="4">
    <source>
        <dbReference type="Google" id="ProtNLM"/>
    </source>
</evidence>
<evidence type="ECO:0000313" key="3">
    <source>
        <dbReference type="Proteomes" id="UP000652761"/>
    </source>
</evidence>
<proteinExistence type="predicted"/>
<name>A0A843WMT3_COLES</name>
<dbReference type="Proteomes" id="UP000652761">
    <property type="component" value="Unassembled WGS sequence"/>
</dbReference>
<comment type="caution">
    <text evidence="2">The sequence shown here is derived from an EMBL/GenBank/DDBJ whole genome shotgun (WGS) entry which is preliminary data.</text>
</comment>
<evidence type="ECO:0000313" key="2">
    <source>
        <dbReference type="EMBL" id="MQM08966.1"/>
    </source>
</evidence>
<gene>
    <name evidence="2" type="ORF">Taro_041825</name>
</gene>
<reference evidence="2" key="1">
    <citation type="submission" date="2017-07" db="EMBL/GenBank/DDBJ databases">
        <title>Taro Niue Genome Assembly and Annotation.</title>
        <authorList>
            <person name="Atibalentja N."/>
            <person name="Keating K."/>
            <person name="Fields C.J."/>
        </authorList>
    </citation>
    <scope>NUCLEOTIDE SEQUENCE</scope>
    <source>
        <strain evidence="2">Niue_2</strain>
        <tissue evidence="2">Leaf</tissue>
    </source>
</reference>
<sequence length="69" mass="7683">MGLQCVRLQVVVVFVSLHTVTGLRVRGYETEKLFLCCVIRVGYWPDQPAVRSRVVASFLSDSCFATDCG</sequence>
<feature type="chain" id="PRO_5032297461" description="Secreted protein" evidence="1">
    <location>
        <begin position="23"/>
        <end position="69"/>
    </location>
</feature>
<evidence type="ECO:0000256" key="1">
    <source>
        <dbReference type="SAM" id="SignalP"/>
    </source>
</evidence>
<protein>
    <recommendedName>
        <fullName evidence="4">Secreted protein</fullName>
    </recommendedName>
</protein>